<reference evidence="1" key="1">
    <citation type="submission" date="2023-06" db="EMBL/GenBank/DDBJ databases">
        <authorList>
            <consortium name="Lawrence Berkeley National Laboratory"/>
            <person name="Ahrendt S."/>
            <person name="Sahu N."/>
            <person name="Indic B."/>
            <person name="Wong-Bajracharya J."/>
            <person name="Merenyi Z."/>
            <person name="Ke H.-M."/>
            <person name="Monk M."/>
            <person name="Kocsube S."/>
            <person name="Drula E."/>
            <person name="Lipzen A."/>
            <person name="Balint B."/>
            <person name="Henrissat B."/>
            <person name="Andreopoulos B."/>
            <person name="Martin F.M."/>
            <person name="Harder C.B."/>
            <person name="Rigling D."/>
            <person name="Ford K.L."/>
            <person name="Foster G.D."/>
            <person name="Pangilinan J."/>
            <person name="Papanicolaou A."/>
            <person name="Barry K."/>
            <person name="LaButti K."/>
            <person name="Viragh M."/>
            <person name="Koriabine M."/>
            <person name="Yan M."/>
            <person name="Riley R."/>
            <person name="Champramary S."/>
            <person name="Plett K.L."/>
            <person name="Tsai I.J."/>
            <person name="Slot J."/>
            <person name="Sipos G."/>
            <person name="Plett J."/>
            <person name="Nagy L.G."/>
            <person name="Grigoriev I.V."/>
        </authorList>
    </citation>
    <scope>NUCLEOTIDE SEQUENCE</scope>
    <source>
        <strain evidence="1">HWK02</strain>
    </source>
</reference>
<evidence type="ECO:0008006" key="3">
    <source>
        <dbReference type="Google" id="ProtNLM"/>
    </source>
</evidence>
<dbReference type="AlphaFoldDB" id="A0AA39QF86"/>
<proteinExistence type="predicted"/>
<dbReference type="EMBL" id="JAUEPU010000007">
    <property type="protein sequence ID" value="KAK0500945.1"/>
    <property type="molecule type" value="Genomic_DNA"/>
</dbReference>
<gene>
    <name evidence="1" type="ORF">EDD18DRAFT_1280253</name>
</gene>
<dbReference type="Proteomes" id="UP001175228">
    <property type="component" value="Unassembled WGS sequence"/>
</dbReference>
<sequence length="477" mass="55430">MDALTTTLGTHRLRNPFLASLLENFVTNEYDFGTAHSYLRQIWYTDNWGTIQDEFLTRQEKDREERRAALVGNRIINPRLPPRRVWDLYSNRVVPWWLMRKDSWPSRPISHAWMDEKDRTVVWTPINGKEWPVPIPKDADLNLIRIEMLNLGLEYTWLDVLCLRQEGGRREDLCAEEWKLDVPTIGRVYHGRKVVCYLSGLGRPLTLKEGDLDSDRSWFRRAWTLQEVGWQRVISGDTPDGPLHAKCTEDGEYETELLTRFYRRLELTICDFSQLPIALAEMRNRVSTNPVDRIAGLAFLLWSKSIPAYYERASLEDAWTALVHSMDKHSRAELFVTCAEPGDGGIKWRPSWEQVMMKPLLPYWADLGEGIDRNETGDEDWCDARCIKGFVQGLAVVEGGDRHGKFIVDRDDGIWQFKITAAHKYPIPEDIYTLIYFFCNDDSNACVIGRSLPGGRFEKVSVLKMSNWNLRDITEEH</sequence>
<name>A0AA39QF86_9AGAR</name>
<accession>A0AA39QF86</accession>
<comment type="caution">
    <text evidence="1">The sequence shown here is derived from an EMBL/GenBank/DDBJ whole genome shotgun (WGS) entry which is preliminary data.</text>
</comment>
<evidence type="ECO:0000313" key="1">
    <source>
        <dbReference type="EMBL" id="KAK0500945.1"/>
    </source>
</evidence>
<keyword evidence="2" id="KW-1185">Reference proteome</keyword>
<protein>
    <recommendedName>
        <fullName evidence="3">Heterokaryon incompatibility domain-containing protein</fullName>
    </recommendedName>
</protein>
<evidence type="ECO:0000313" key="2">
    <source>
        <dbReference type="Proteomes" id="UP001175228"/>
    </source>
</evidence>
<organism evidence="1 2">
    <name type="scientific">Armillaria luteobubalina</name>
    <dbReference type="NCBI Taxonomy" id="153913"/>
    <lineage>
        <taxon>Eukaryota</taxon>
        <taxon>Fungi</taxon>
        <taxon>Dikarya</taxon>
        <taxon>Basidiomycota</taxon>
        <taxon>Agaricomycotina</taxon>
        <taxon>Agaricomycetes</taxon>
        <taxon>Agaricomycetidae</taxon>
        <taxon>Agaricales</taxon>
        <taxon>Marasmiineae</taxon>
        <taxon>Physalacriaceae</taxon>
        <taxon>Armillaria</taxon>
    </lineage>
</organism>